<evidence type="ECO:0000313" key="2">
    <source>
        <dbReference type="EnsemblMetazoa" id="ADIR005281-PA"/>
    </source>
</evidence>
<dbReference type="AlphaFoldDB" id="A0A182NCB7"/>
<feature type="transmembrane region" description="Helical" evidence="1">
    <location>
        <begin position="108"/>
        <end position="130"/>
    </location>
</feature>
<dbReference type="PANTHER" id="PTHR47331">
    <property type="entry name" value="PHD-TYPE DOMAIN-CONTAINING PROTEIN"/>
    <property type="match status" value="1"/>
</dbReference>
<dbReference type="Proteomes" id="UP000075884">
    <property type="component" value="Unassembled WGS sequence"/>
</dbReference>
<evidence type="ECO:0000256" key="1">
    <source>
        <dbReference type="SAM" id="Phobius"/>
    </source>
</evidence>
<sequence length="139" mass="15846">FVSKDVPQRREIVKTKGLCWNCLNSSHQVKSCKSDYSCRSCHERHHSLLHHALQPKEDLALQACHEWNKAQSVSTLGLIWEPAEDSIRFRIELPPAASSLTRRLVLSYIAKIFDILGVLGPTIVLAKLFMQQLWSLKAK</sequence>
<reference evidence="3" key="1">
    <citation type="submission" date="2013-03" db="EMBL/GenBank/DDBJ databases">
        <title>The Genome Sequence of Anopheles dirus WRAIR2.</title>
        <authorList>
            <consortium name="The Broad Institute Genomics Platform"/>
            <person name="Neafsey D.E."/>
            <person name="Walton C."/>
            <person name="Walker B."/>
            <person name="Young S.K."/>
            <person name="Zeng Q."/>
            <person name="Gargeya S."/>
            <person name="Fitzgerald M."/>
            <person name="Haas B."/>
            <person name="Abouelleil A."/>
            <person name="Allen A.W."/>
            <person name="Alvarado L."/>
            <person name="Arachchi H.M."/>
            <person name="Berlin A.M."/>
            <person name="Chapman S.B."/>
            <person name="Gainer-Dewar J."/>
            <person name="Goldberg J."/>
            <person name="Griggs A."/>
            <person name="Gujja S."/>
            <person name="Hansen M."/>
            <person name="Howarth C."/>
            <person name="Imamovic A."/>
            <person name="Ireland A."/>
            <person name="Larimer J."/>
            <person name="McCowan C."/>
            <person name="Murphy C."/>
            <person name="Pearson M."/>
            <person name="Poon T.W."/>
            <person name="Priest M."/>
            <person name="Roberts A."/>
            <person name="Saif S."/>
            <person name="Shea T."/>
            <person name="Sisk P."/>
            <person name="Sykes S."/>
            <person name="Wortman J."/>
            <person name="Nusbaum C."/>
            <person name="Birren B."/>
        </authorList>
    </citation>
    <scope>NUCLEOTIDE SEQUENCE [LARGE SCALE GENOMIC DNA]</scope>
    <source>
        <strain evidence="3">WRAIR2</strain>
    </source>
</reference>
<evidence type="ECO:0000313" key="3">
    <source>
        <dbReference type="Proteomes" id="UP000075884"/>
    </source>
</evidence>
<dbReference type="PANTHER" id="PTHR47331:SF5">
    <property type="entry name" value="RIBONUCLEASE H"/>
    <property type="match status" value="1"/>
</dbReference>
<dbReference type="STRING" id="7168.A0A182NCB7"/>
<dbReference type="InterPro" id="IPR008042">
    <property type="entry name" value="Retrotrans_Pao"/>
</dbReference>
<dbReference type="VEuPathDB" id="VectorBase:ADIR005281"/>
<keyword evidence="1" id="KW-1133">Transmembrane helix</keyword>
<proteinExistence type="predicted"/>
<organism evidence="2 3">
    <name type="scientific">Anopheles dirus</name>
    <dbReference type="NCBI Taxonomy" id="7168"/>
    <lineage>
        <taxon>Eukaryota</taxon>
        <taxon>Metazoa</taxon>
        <taxon>Ecdysozoa</taxon>
        <taxon>Arthropoda</taxon>
        <taxon>Hexapoda</taxon>
        <taxon>Insecta</taxon>
        <taxon>Pterygota</taxon>
        <taxon>Neoptera</taxon>
        <taxon>Endopterygota</taxon>
        <taxon>Diptera</taxon>
        <taxon>Nematocera</taxon>
        <taxon>Culicoidea</taxon>
        <taxon>Culicidae</taxon>
        <taxon>Anophelinae</taxon>
        <taxon>Anopheles</taxon>
    </lineage>
</organism>
<protein>
    <submittedName>
        <fullName evidence="2">Uncharacterized protein</fullName>
    </submittedName>
</protein>
<keyword evidence="1" id="KW-0812">Transmembrane</keyword>
<dbReference type="EnsemblMetazoa" id="ADIR005281-RA">
    <property type="protein sequence ID" value="ADIR005281-PA"/>
    <property type="gene ID" value="ADIR005281"/>
</dbReference>
<keyword evidence="1" id="KW-0472">Membrane</keyword>
<dbReference type="Pfam" id="PF05380">
    <property type="entry name" value="Peptidase_A17"/>
    <property type="match status" value="1"/>
</dbReference>
<reference evidence="2" key="2">
    <citation type="submission" date="2020-05" db="UniProtKB">
        <authorList>
            <consortium name="EnsemblMetazoa"/>
        </authorList>
    </citation>
    <scope>IDENTIFICATION</scope>
    <source>
        <strain evidence="2">WRAIR2</strain>
    </source>
</reference>
<keyword evidence="3" id="KW-1185">Reference proteome</keyword>
<accession>A0A182NCB7</accession>
<name>A0A182NCB7_9DIPT</name>